<keyword evidence="3" id="KW-1185">Reference proteome</keyword>
<keyword evidence="1" id="KW-0812">Transmembrane</keyword>
<name>A0A368G2L5_ANCCA</name>
<sequence length="81" mass="9116">MLIKEKLVAEWASTASMSSFYFLSVVLLAICQLSQASFPYYYGEYPALGYYGIAETYPYYPYAPVAYGAYPYGYPFGLTHG</sequence>
<accession>A0A368G2L5</accession>
<dbReference type="EMBL" id="JOJR01000387">
    <property type="protein sequence ID" value="RCN38602.1"/>
    <property type="molecule type" value="Genomic_DNA"/>
</dbReference>
<organism evidence="2 3">
    <name type="scientific">Ancylostoma caninum</name>
    <name type="common">Dog hookworm</name>
    <dbReference type="NCBI Taxonomy" id="29170"/>
    <lineage>
        <taxon>Eukaryota</taxon>
        <taxon>Metazoa</taxon>
        <taxon>Ecdysozoa</taxon>
        <taxon>Nematoda</taxon>
        <taxon>Chromadorea</taxon>
        <taxon>Rhabditida</taxon>
        <taxon>Rhabditina</taxon>
        <taxon>Rhabditomorpha</taxon>
        <taxon>Strongyloidea</taxon>
        <taxon>Ancylostomatidae</taxon>
        <taxon>Ancylostomatinae</taxon>
        <taxon>Ancylostoma</taxon>
    </lineage>
</organism>
<keyword evidence="1" id="KW-1133">Transmembrane helix</keyword>
<evidence type="ECO:0000313" key="3">
    <source>
        <dbReference type="Proteomes" id="UP000252519"/>
    </source>
</evidence>
<comment type="caution">
    <text evidence="2">The sequence shown here is derived from an EMBL/GenBank/DDBJ whole genome shotgun (WGS) entry which is preliminary data.</text>
</comment>
<proteinExistence type="predicted"/>
<gene>
    <name evidence="2" type="ORF">ANCCAN_15481</name>
</gene>
<reference evidence="2 3" key="1">
    <citation type="submission" date="2014-10" db="EMBL/GenBank/DDBJ databases">
        <title>Draft genome of the hookworm Ancylostoma caninum.</title>
        <authorList>
            <person name="Mitreva M."/>
        </authorList>
    </citation>
    <scope>NUCLEOTIDE SEQUENCE [LARGE SCALE GENOMIC DNA]</scope>
    <source>
        <strain evidence="2 3">Baltimore</strain>
    </source>
</reference>
<dbReference type="Proteomes" id="UP000252519">
    <property type="component" value="Unassembled WGS sequence"/>
</dbReference>
<feature type="transmembrane region" description="Helical" evidence="1">
    <location>
        <begin position="20"/>
        <end position="42"/>
    </location>
</feature>
<evidence type="ECO:0000256" key="1">
    <source>
        <dbReference type="SAM" id="Phobius"/>
    </source>
</evidence>
<dbReference type="AlphaFoldDB" id="A0A368G2L5"/>
<protein>
    <recommendedName>
        <fullName evidence="4">Sulfur globule protein CV3 domain protein</fullName>
    </recommendedName>
</protein>
<keyword evidence="1" id="KW-0472">Membrane</keyword>
<evidence type="ECO:0008006" key="4">
    <source>
        <dbReference type="Google" id="ProtNLM"/>
    </source>
</evidence>
<evidence type="ECO:0000313" key="2">
    <source>
        <dbReference type="EMBL" id="RCN38602.1"/>
    </source>
</evidence>